<dbReference type="KEGG" id="bsa:Bacsa_2752"/>
<dbReference type="RefSeq" id="WP_013618658.1">
    <property type="nucleotide sequence ID" value="NC_015164.1"/>
</dbReference>
<dbReference type="AlphaFoldDB" id="F0R0E1"/>
<feature type="domain" description="FAD-binding PCMH-type" evidence="2">
    <location>
        <begin position="26"/>
        <end position="192"/>
    </location>
</feature>
<keyword evidence="1" id="KW-0133">Cell shape</keyword>
<dbReference type="GO" id="GO:0071949">
    <property type="term" value="F:FAD binding"/>
    <property type="evidence" value="ECO:0007669"/>
    <property type="project" value="InterPro"/>
</dbReference>
<keyword evidence="1" id="KW-0285">Flavoprotein</keyword>
<dbReference type="Gene3D" id="3.30.465.10">
    <property type="match status" value="1"/>
</dbReference>
<dbReference type="InterPro" id="IPR016169">
    <property type="entry name" value="FAD-bd_PCMH_sub2"/>
</dbReference>
<comment type="caution">
    <text evidence="1">Lacks conserved residue(s) required for the propagation of feature annotation.</text>
</comment>
<protein>
    <recommendedName>
        <fullName evidence="1">UDP-N-acetylenolpyruvoylglucosamine reductase</fullName>
        <ecNumber evidence="1">1.3.1.98</ecNumber>
    </recommendedName>
    <alternativeName>
        <fullName evidence="1">UDP-N-acetylmuramate dehydrogenase</fullName>
    </alternativeName>
</protein>
<dbReference type="OrthoDB" id="9804753at2"/>
<dbReference type="eggNOG" id="COG0812">
    <property type="taxonomic scope" value="Bacteria"/>
</dbReference>
<dbReference type="EMBL" id="CP002530">
    <property type="protein sequence ID" value="ADY37285.1"/>
    <property type="molecule type" value="Genomic_DNA"/>
</dbReference>
<dbReference type="HOGENOM" id="CLU_857013_0_0_10"/>
<keyword evidence="1" id="KW-0963">Cytoplasm</keyword>
<keyword evidence="1" id="KW-0521">NADP</keyword>
<comment type="similarity">
    <text evidence="1">Belongs to the MurB family.</text>
</comment>
<proteinExistence type="inferred from homology"/>
<keyword evidence="1" id="KW-0132">Cell division</keyword>
<dbReference type="PANTHER" id="PTHR21071:SF4">
    <property type="entry name" value="UDP-N-ACETYLENOLPYRUVOYLGLUCOSAMINE REDUCTASE"/>
    <property type="match status" value="1"/>
</dbReference>
<reference evidence="3 4" key="1">
    <citation type="journal article" date="2011" name="Stand. Genomic Sci.">
        <title>Complete genome sequence of Bacteroides salanitronis type strain (BL78).</title>
        <authorList>
            <person name="Gronow S."/>
            <person name="Held B."/>
            <person name="Lucas S."/>
            <person name="Lapidus A."/>
            <person name="Del Rio T.G."/>
            <person name="Nolan M."/>
            <person name="Tice H."/>
            <person name="Deshpande S."/>
            <person name="Cheng J.F."/>
            <person name="Pitluck S."/>
            <person name="Liolios K."/>
            <person name="Pagani I."/>
            <person name="Ivanova N."/>
            <person name="Mavromatis K."/>
            <person name="Pati A."/>
            <person name="Tapia R."/>
            <person name="Han C."/>
            <person name="Goodwin L."/>
            <person name="Chen A."/>
            <person name="Palaniappan K."/>
            <person name="Land M."/>
            <person name="Hauser L."/>
            <person name="Chang Y.J."/>
            <person name="Jeffries C.D."/>
            <person name="Brambilla E.M."/>
            <person name="Rohde M."/>
            <person name="Goker M."/>
            <person name="Detter J.C."/>
            <person name="Woyke T."/>
            <person name="Bristow J."/>
            <person name="Markowitz V."/>
            <person name="Hugenholtz P."/>
            <person name="Kyrpides N.C."/>
            <person name="Klenk H.P."/>
            <person name="Eisen J.A."/>
        </authorList>
    </citation>
    <scope>NUCLEOTIDE SEQUENCE [LARGE SCALE GENOMIC DNA]</scope>
    <source>
        <strain evidence="3 4">DSM 18170</strain>
    </source>
</reference>
<keyword evidence="1" id="KW-0274">FAD</keyword>
<dbReference type="InterPro" id="IPR006094">
    <property type="entry name" value="Oxid_FAD_bind_N"/>
</dbReference>
<dbReference type="EC" id="1.3.1.98" evidence="1"/>
<dbReference type="PANTHER" id="PTHR21071">
    <property type="entry name" value="UDP-N-ACETYLENOLPYRUVOYLGLUCOSAMINE REDUCTASE"/>
    <property type="match status" value="1"/>
</dbReference>
<accession>F0R0E1</accession>
<dbReference type="PROSITE" id="PS51387">
    <property type="entry name" value="FAD_PCMH"/>
    <property type="match status" value="1"/>
</dbReference>
<keyword evidence="1" id="KW-0961">Cell wall biogenesis/degradation</keyword>
<dbReference type="GO" id="GO:0008762">
    <property type="term" value="F:UDP-N-acetylmuramate dehydrogenase activity"/>
    <property type="evidence" value="ECO:0007669"/>
    <property type="project" value="UniProtKB-UniRule"/>
</dbReference>
<dbReference type="HAMAP" id="MF_00037">
    <property type="entry name" value="MurB"/>
    <property type="match status" value="1"/>
</dbReference>
<keyword evidence="1" id="KW-0573">Peptidoglycan synthesis</keyword>
<dbReference type="Pfam" id="PF01565">
    <property type="entry name" value="FAD_binding_4"/>
    <property type="match status" value="1"/>
</dbReference>
<evidence type="ECO:0000313" key="3">
    <source>
        <dbReference type="EMBL" id="ADY37285.1"/>
    </source>
</evidence>
<dbReference type="Proteomes" id="UP000007486">
    <property type="component" value="Chromosome"/>
</dbReference>
<dbReference type="GO" id="GO:0005829">
    <property type="term" value="C:cytosol"/>
    <property type="evidence" value="ECO:0007669"/>
    <property type="project" value="TreeGrafter"/>
</dbReference>
<dbReference type="InterPro" id="IPR003170">
    <property type="entry name" value="MurB"/>
</dbReference>
<comment type="pathway">
    <text evidence="1">Cell wall biogenesis; peptidoglycan biosynthesis.</text>
</comment>
<comment type="function">
    <text evidence="1">Cell wall formation.</text>
</comment>
<evidence type="ECO:0000313" key="4">
    <source>
        <dbReference type="Proteomes" id="UP000007486"/>
    </source>
</evidence>
<dbReference type="STRING" id="667015.Bacsa_2752"/>
<organism evidence="3 4">
    <name type="scientific">Phocaeicola salanitronis (strain DSM 18170 / JCM 13657 / CCUG 60908 / BL78)</name>
    <name type="common">Bacteroides salanitronis</name>
    <dbReference type="NCBI Taxonomy" id="667015"/>
    <lineage>
        <taxon>Bacteria</taxon>
        <taxon>Pseudomonadati</taxon>
        <taxon>Bacteroidota</taxon>
        <taxon>Bacteroidia</taxon>
        <taxon>Bacteroidales</taxon>
        <taxon>Bacteroidaceae</taxon>
        <taxon>Phocaeicola</taxon>
    </lineage>
</organism>
<comment type="subcellular location">
    <subcellularLocation>
        <location evidence="1">Cytoplasm</location>
    </subcellularLocation>
</comment>
<evidence type="ECO:0000256" key="1">
    <source>
        <dbReference type="HAMAP-Rule" id="MF_00037"/>
    </source>
</evidence>
<keyword evidence="4" id="KW-1185">Reference proteome</keyword>
<dbReference type="SUPFAM" id="SSF56176">
    <property type="entry name" value="FAD-binding/transporter-associated domain-like"/>
    <property type="match status" value="1"/>
</dbReference>
<comment type="catalytic activity">
    <reaction evidence="1">
        <text>UDP-N-acetyl-alpha-D-muramate + NADP(+) = UDP-N-acetyl-3-O-(1-carboxyvinyl)-alpha-D-glucosamine + NADPH + H(+)</text>
        <dbReference type="Rhea" id="RHEA:12248"/>
        <dbReference type="ChEBI" id="CHEBI:15378"/>
        <dbReference type="ChEBI" id="CHEBI:57783"/>
        <dbReference type="ChEBI" id="CHEBI:58349"/>
        <dbReference type="ChEBI" id="CHEBI:68483"/>
        <dbReference type="ChEBI" id="CHEBI:70757"/>
        <dbReference type="EC" id="1.3.1.98"/>
    </reaction>
</comment>
<evidence type="ECO:0000259" key="2">
    <source>
        <dbReference type="PROSITE" id="PS51387"/>
    </source>
</evidence>
<dbReference type="GO" id="GO:0051301">
    <property type="term" value="P:cell division"/>
    <property type="evidence" value="ECO:0007669"/>
    <property type="project" value="UniProtKB-KW"/>
</dbReference>
<dbReference type="GO" id="GO:0071555">
    <property type="term" value="P:cell wall organization"/>
    <property type="evidence" value="ECO:0007669"/>
    <property type="project" value="UniProtKB-KW"/>
</dbReference>
<keyword evidence="1" id="KW-0131">Cell cycle</keyword>
<dbReference type="GO" id="GO:0009252">
    <property type="term" value="P:peptidoglycan biosynthetic process"/>
    <property type="evidence" value="ECO:0007669"/>
    <property type="project" value="UniProtKB-UniRule"/>
</dbReference>
<name>F0R0E1_PHOSB</name>
<comment type="cofactor">
    <cofactor evidence="1">
        <name>FAD</name>
        <dbReference type="ChEBI" id="CHEBI:57692"/>
    </cofactor>
</comment>
<dbReference type="UniPathway" id="UPA00219"/>
<dbReference type="InterPro" id="IPR036318">
    <property type="entry name" value="FAD-bd_PCMH-like_sf"/>
</dbReference>
<dbReference type="InterPro" id="IPR016166">
    <property type="entry name" value="FAD-bd_PCMH"/>
</dbReference>
<dbReference type="GO" id="GO:0008360">
    <property type="term" value="P:regulation of cell shape"/>
    <property type="evidence" value="ECO:0007669"/>
    <property type="project" value="UniProtKB-KW"/>
</dbReference>
<sequence length="317" mass="36119">MQQKLGKIGIIYKKDIPMSQLTGMNQVDIIPLVVYPSSLQQMTDLCNILIEYGLTWEILGGLTNTYLCESFKRDVVISTRKLNRIHQLDGILTVECGCNLTSVSKHLVEQGCIGYEGLVGIPGTVGAATINNSGAFGCEMGKVVKGIQCLSMRNGQLKYFSNDELQYEKRNSILKGSKEYCVLSIDLNTSHKSNIEDLTALMRKNLEMRRIKVDGRRKSLGTVFVATSMKELYNRHRMALFFWKVLNLPNKLLFHRNDWSLYLQFLCLGHPELSRHCDSIGRFCWEKDTTESDFMQYIHTMQNLAGEKLVLEIDIKE</sequence>
<gene>
    <name evidence="1" type="primary">murB</name>
    <name evidence="3" type="ordered locus">Bacsa_2752</name>
</gene>
<feature type="active site" evidence="1">
    <location>
        <position position="170"/>
    </location>
</feature>
<keyword evidence="1" id="KW-0560">Oxidoreductase</keyword>